<accession>A0ABT9E9L4</accession>
<keyword evidence="2" id="KW-1185">Reference proteome</keyword>
<name>A0ABT9E9L4_9PROT</name>
<dbReference type="Proteomes" id="UP001243009">
    <property type="component" value="Unassembled WGS sequence"/>
</dbReference>
<protein>
    <recommendedName>
        <fullName evidence="3">Phage late control D family protein</fullName>
    </recommendedName>
</protein>
<dbReference type="RefSeq" id="WP_305107763.1">
    <property type="nucleotide sequence ID" value="NZ_JAUTWS010000062.1"/>
</dbReference>
<proteinExistence type="predicted"/>
<sequence length="407" mass="45319">MTFVDLREVSADPGHAGFWAPWFRVSMEGKALPQSVVRDIVQVTYKDDVNNIDSVELTVSNWDPAAQRCPYIGSETLQELNAGKPADTRLVLFEPGPNLLRLELGYAGANRLMVTASVTSLEPSFPGGGPPSLVVRALNRLHWMRRKPFSQAFFKKTPGQIALSFNGLRDGSEPRLPMRIELTERLQGREPEIDFIAQDNQTDIDFLIGLAHRFDYELIIAERPAPSKRTEEYLLFGPSDTSTRPVDYRLTWGRTLVEFKPQLTTANQVSKVTVRGWDRRTKRRISVTVDLKDRKAGALNRDLHRLLQQADARTEQVVDEPVFTVAEARRRAEAILQDRLKQVVTATGTTVGLPNLRAGSRLEIGGVGARLGGTYFVTQTTHTLGDGGYTTRFTARREDMAATGGTG</sequence>
<dbReference type="SUPFAM" id="SSF69279">
    <property type="entry name" value="Phage tail proteins"/>
    <property type="match status" value="1"/>
</dbReference>
<reference evidence="1 2" key="1">
    <citation type="submission" date="2023-08" db="EMBL/GenBank/DDBJ databases">
        <title>The draft genome sequence of Paracraurococcus sp. LOR1-02.</title>
        <authorList>
            <person name="Kingkaew E."/>
            <person name="Tanasupawat S."/>
        </authorList>
    </citation>
    <scope>NUCLEOTIDE SEQUENCE [LARGE SCALE GENOMIC DNA]</scope>
    <source>
        <strain evidence="1 2">LOR1-02</strain>
    </source>
</reference>
<dbReference type="EMBL" id="JAUTWS010000062">
    <property type="protein sequence ID" value="MDO9712901.1"/>
    <property type="molecule type" value="Genomic_DNA"/>
</dbReference>
<evidence type="ECO:0000313" key="1">
    <source>
        <dbReference type="EMBL" id="MDO9712901.1"/>
    </source>
</evidence>
<comment type="caution">
    <text evidence="1">The sequence shown here is derived from an EMBL/GenBank/DDBJ whole genome shotgun (WGS) entry which is preliminary data.</text>
</comment>
<evidence type="ECO:0000313" key="2">
    <source>
        <dbReference type="Proteomes" id="UP001243009"/>
    </source>
</evidence>
<organism evidence="1 2">
    <name type="scientific">Paracraurococcus lichenis</name>
    <dbReference type="NCBI Taxonomy" id="3064888"/>
    <lineage>
        <taxon>Bacteria</taxon>
        <taxon>Pseudomonadati</taxon>
        <taxon>Pseudomonadota</taxon>
        <taxon>Alphaproteobacteria</taxon>
        <taxon>Acetobacterales</taxon>
        <taxon>Roseomonadaceae</taxon>
        <taxon>Paracraurococcus</taxon>
    </lineage>
</organism>
<gene>
    <name evidence="1" type="ORF">Q7A36_31525</name>
</gene>
<evidence type="ECO:0008006" key="3">
    <source>
        <dbReference type="Google" id="ProtNLM"/>
    </source>
</evidence>